<dbReference type="InterPro" id="IPR001173">
    <property type="entry name" value="Glyco_trans_2-like"/>
</dbReference>
<accession>A0A6L7ACF4</accession>
<keyword evidence="3" id="KW-0808">Transferase</keyword>
<dbReference type="PANTHER" id="PTHR43685">
    <property type="entry name" value="GLYCOSYLTRANSFERASE"/>
    <property type="match status" value="1"/>
</dbReference>
<evidence type="ECO:0000313" key="4">
    <source>
        <dbReference type="Proteomes" id="UP000478636"/>
    </source>
</evidence>
<evidence type="ECO:0000256" key="1">
    <source>
        <dbReference type="ARBA" id="ARBA00006739"/>
    </source>
</evidence>
<protein>
    <submittedName>
        <fullName evidence="3">Glycosyltransferase</fullName>
    </submittedName>
</protein>
<organism evidence="3 4">
    <name type="scientific">Leuconostoc lactis</name>
    <dbReference type="NCBI Taxonomy" id="1246"/>
    <lineage>
        <taxon>Bacteria</taxon>
        <taxon>Bacillati</taxon>
        <taxon>Bacillota</taxon>
        <taxon>Bacilli</taxon>
        <taxon>Lactobacillales</taxon>
        <taxon>Lactobacillaceae</taxon>
        <taxon>Leuconostoc</taxon>
    </lineage>
</organism>
<dbReference type="GO" id="GO:0016740">
    <property type="term" value="F:transferase activity"/>
    <property type="evidence" value="ECO:0007669"/>
    <property type="project" value="UniProtKB-KW"/>
</dbReference>
<name>A0A6L7ACF4_LEULA</name>
<dbReference type="Pfam" id="PF00535">
    <property type="entry name" value="Glycos_transf_2"/>
    <property type="match status" value="1"/>
</dbReference>
<gene>
    <name evidence="3" type="ORF">GQS40_08060</name>
</gene>
<dbReference type="Proteomes" id="UP000478636">
    <property type="component" value="Unassembled WGS sequence"/>
</dbReference>
<dbReference type="InterPro" id="IPR029044">
    <property type="entry name" value="Nucleotide-diphossugar_trans"/>
</dbReference>
<evidence type="ECO:0000313" key="3">
    <source>
        <dbReference type="EMBL" id="MWN21442.1"/>
    </source>
</evidence>
<dbReference type="AlphaFoldDB" id="A0A6L7ACF4"/>
<dbReference type="SUPFAM" id="SSF53448">
    <property type="entry name" value="Nucleotide-diphospho-sugar transferases"/>
    <property type="match status" value="1"/>
</dbReference>
<feature type="domain" description="Glycosyltransferase 2-like" evidence="2">
    <location>
        <begin position="7"/>
        <end position="61"/>
    </location>
</feature>
<dbReference type="EMBL" id="WSZI01000014">
    <property type="protein sequence ID" value="MWN21442.1"/>
    <property type="molecule type" value="Genomic_DNA"/>
</dbReference>
<dbReference type="PANTHER" id="PTHR43685:SF11">
    <property type="entry name" value="GLYCOSYLTRANSFERASE TAGX-RELATED"/>
    <property type="match status" value="1"/>
</dbReference>
<reference evidence="3 4" key="1">
    <citation type="submission" date="2019-12" db="EMBL/GenBank/DDBJ databases">
        <title>Complete genome sequence of Leuconostoc lactis strain AVN1 provides insights into metabolic potential.</title>
        <authorList>
            <person name="Besrour N."/>
            <person name="Najjari A."/>
            <person name="Fhoula I."/>
            <person name="Jaballah S."/>
            <person name="Klibi N."/>
            <person name="Ouzari H.I."/>
        </authorList>
    </citation>
    <scope>NUCLEOTIDE SEQUENCE [LARGE SCALE GENOMIC DNA]</scope>
    <source>
        <strain evidence="3 4">AVN1</strain>
    </source>
</reference>
<dbReference type="Gene3D" id="3.90.550.10">
    <property type="entry name" value="Spore Coat Polysaccharide Biosynthesis Protein SpsA, Chain A"/>
    <property type="match status" value="1"/>
</dbReference>
<comment type="caution">
    <text evidence="3">The sequence shown here is derived from an EMBL/GenBank/DDBJ whole genome shotgun (WGS) entry which is preliminary data.</text>
</comment>
<comment type="similarity">
    <text evidence="1">Belongs to the glycosyltransferase 2 family.</text>
</comment>
<sequence length="84" mass="9687">MIKKMISVVIPAFNVEQYIEETLLSIFQQTYQNFEVIVVNDGSTDGTADILKKMITLYGNRLVYLKVLLVNCFEYHNSCTITLF</sequence>
<dbReference type="InterPro" id="IPR050834">
    <property type="entry name" value="Glycosyltransf_2"/>
</dbReference>
<dbReference type="CDD" id="cd00761">
    <property type="entry name" value="Glyco_tranf_GTA_type"/>
    <property type="match status" value="1"/>
</dbReference>
<proteinExistence type="inferred from homology"/>
<evidence type="ECO:0000259" key="2">
    <source>
        <dbReference type="Pfam" id="PF00535"/>
    </source>
</evidence>